<organism evidence="1 2">
    <name type="scientific">Vibrio parahaemolyticus</name>
    <dbReference type="NCBI Taxonomy" id="670"/>
    <lineage>
        <taxon>Bacteria</taxon>
        <taxon>Pseudomonadati</taxon>
        <taxon>Pseudomonadota</taxon>
        <taxon>Gammaproteobacteria</taxon>
        <taxon>Vibrionales</taxon>
        <taxon>Vibrionaceae</taxon>
        <taxon>Vibrio</taxon>
    </lineage>
</organism>
<keyword evidence="2" id="KW-1185">Reference proteome</keyword>
<proteinExistence type="predicted"/>
<dbReference type="Proteomes" id="UP000191946">
    <property type="component" value="Unassembled WGS sequence"/>
</dbReference>
<protein>
    <submittedName>
        <fullName evidence="1">Uncharacterized protein</fullName>
    </submittedName>
</protein>
<gene>
    <name evidence="1" type="ORF">AKG60_24430</name>
</gene>
<sequence>MTKLERNKRISILYPIWMSGFDLGKSGYLFFAKGSSEKHSREKDLSIAFKESISHERAKDIFEKMAETIRAVCISKNGKEVISIPISIFSVEKSCLCLSKYKTVNFCLLTSESFQCEDEGELMFHFEFKGSATISDVQTMKDCLKASVKNVHYISIDIPKE</sequence>
<dbReference type="RefSeq" id="WP_366534527.1">
    <property type="nucleotide sequence ID" value="NZ_LHQV01000025.1"/>
</dbReference>
<name>A0AAX0M6K8_VIBPH</name>
<reference evidence="1 2" key="1">
    <citation type="submission" date="2015-08" db="EMBL/GenBank/DDBJ databases">
        <title>Draft Genome Sequences of Vibrio parahaemolyticus Strains.</title>
        <authorList>
            <person name="Gonzalez-Escalona N."/>
            <person name="DePaola A."/>
        </authorList>
    </citation>
    <scope>NUCLEOTIDE SEQUENCE [LARGE SCALE GENOMIC DNA]</scope>
    <source>
        <strain evidence="1 2">CFSAN001621</strain>
    </source>
</reference>
<comment type="caution">
    <text evidence="1">The sequence shown here is derived from an EMBL/GenBank/DDBJ whole genome shotgun (WGS) entry which is preliminary data.</text>
</comment>
<evidence type="ECO:0000313" key="2">
    <source>
        <dbReference type="Proteomes" id="UP000191946"/>
    </source>
</evidence>
<accession>A0AAX0M6K8</accession>
<dbReference type="AlphaFoldDB" id="A0AAX0M6K8"/>
<dbReference type="EMBL" id="LHQV01000025">
    <property type="protein sequence ID" value="OQJ96434.1"/>
    <property type="molecule type" value="Genomic_DNA"/>
</dbReference>
<evidence type="ECO:0000313" key="1">
    <source>
        <dbReference type="EMBL" id="OQJ96434.1"/>
    </source>
</evidence>